<comment type="caution">
    <text evidence="1">The sequence shown here is derived from an EMBL/GenBank/DDBJ whole genome shotgun (WGS) entry which is preliminary data.</text>
</comment>
<dbReference type="OrthoDB" id="6350427at2"/>
<sequence>MLEELIKQEKPRVAQYKKRNANILLAIDENNDPLTHDQVAKAFHIRPQTITRLRQRLVEEGLEVVGWIWQRLNSAS</sequence>
<proteinExistence type="predicted"/>
<evidence type="ECO:0000313" key="1">
    <source>
        <dbReference type="EMBL" id="KEQ16148.1"/>
    </source>
</evidence>
<dbReference type="Gene3D" id="1.10.10.10">
    <property type="entry name" value="Winged helix-like DNA-binding domain superfamily/Winged helix DNA-binding domain"/>
    <property type="match status" value="1"/>
</dbReference>
<dbReference type="RefSeq" id="WP_051786417.1">
    <property type="nucleotide sequence ID" value="NZ_JOKH01000006.1"/>
</dbReference>
<keyword evidence="2" id="KW-1185">Reference proteome</keyword>
<organism evidence="1 2">
    <name type="scientific">Endozoicomonas numazuensis</name>
    <dbReference type="NCBI Taxonomy" id="1137799"/>
    <lineage>
        <taxon>Bacteria</taxon>
        <taxon>Pseudomonadati</taxon>
        <taxon>Pseudomonadota</taxon>
        <taxon>Gammaproteobacteria</taxon>
        <taxon>Oceanospirillales</taxon>
        <taxon>Endozoicomonadaceae</taxon>
        <taxon>Endozoicomonas</taxon>
    </lineage>
</organism>
<protein>
    <submittedName>
        <fullName evidence="1">Uncharacterized protein</fullName>
    </submittedName>
</protein>
<dbReference type="EMBL" id="JOKH01000006">
    <property type="protein sequence ID" value="KEQ16148.1"/>
    <property type="molecule type" value="Genomic_DNA"/>
</dbReference>
<dbReference type="Proteomes" id="UP000028073">
    <property type="component" value="Unassembled WGS sequence"/>
</dbReference>
<dbReference type="InterPro" id="IPR036390">
    <property type="entry name" value="WH_DNA-bd_sf"/>
</dbReference>
<evidence type="ECO:0000313" key="2">
    <source>
        <dbReference type="Proteomes" id="UP000028073"/>
    </source>
</evidence>
<dbReference type="SUPFAM" id="SSF46785">
    <property type="entry name" value="Winged helix' DNA-binding domain"/>
    <property type="match status" value="1"/>
</dbReference>
<accession>A0A081NCH5</accession>
<name>A0A081NCH5_9GAMM</name>
<dbReference type="AlphaFoldDB" id="A0A081NCH5"/>
<dbReference type="InterPro" id="IPR036388">
    <property type="entry name" value="WH-like_DNA-bd_sf"/>
</dbReference>
<gene>
    <name evidence="1" type="ORF">GZ78_23110</name>
</gene>
<reference evidence="1 2" key="1">
    <citation type="submission" date="2014-06" db="EMBL/GenBank/DDBJ databases">
        <title>Whole Genome Sequences of Three Symbiotic Endozoicomonas Bacteria.</title>
        <authorList>
            <person name="Neave M.J."/>
            <person name="Apprill A."/>
            <person name="Voolstra C.R."/>
        </authorList>
    </citation>
    <scope>NUCLEOTIDE SEQUENCE [LARGE SCALE GENOMIC DNA]</scope>
    <source>
        <strain evidence="1 2">DSM 25634</strain>
    </source>
</reference>